<accession>A0A917NCF4</accession>
<dbReference type="Proteomes" id="UP000597989">
    <property type="component" value="Unassembled WGS sequence"/>
</dbReference>
<reference evidence="4" key="3">
    <citation type="journal article" date="2019" name="Int. J. Syst. Evol. Microbiol.">
        <title>The Global Catalogue of Microorganisms (GCM) 10K type strain sequencing project: providing services to taxonomists for standard genome sequencing and annotation.</title>
        <authorList>
            <consortium name="The Broad Institute Genomics Platform"/>
            <consortium name="The Broad Institute Genome Sequencing Center for Infectious Disease"/>
            <person name="Wu L."/>
            <person name="Ma J."/>
        </authorList>
    </citation>
    <scope>NUCLEOTIDE SEQUENCE [LARGE SCALE GENOMIC DNA]</scope>
    <source>
        <strain evidence="4">JCM 10664</strain>
    </source>
</reference>
<reference evidence="2 3" key="2">
    <citation type="journal article" date="2014" name="Int. J. Syst. Evol. Microbiol.">
        <title>Complete genome sequence of Corynebacterium casei LMG S-19264T (=DSM 44701T), isolated from a smear-ripened cheese.</title>
        <authorList>
            <consortium name="US DOE Joint Genome Institute (JGI-PGF)"/>
            <person name="Walter F."/>
            <person name="Albersmeier A."/>
            <person name="Kalinowski J."/>
            <person name="Ruckert C."/>
        </authorList>
    </citation>
    <scope>NUCLEOTIDE SEQUENCE [LARGE SCALE GENOMIC DNA]</scope>
    <source>
        <strain evidence="2 3">CGMCC 4.7206</strain>
    </source>
</reference>
<reference evidence="1" key="5">
    <citation type="submission" date="2023-12" db="EMBL/GenBank/DDBJ databases">
        <authorList>
            <person name="Sun Q."/>
            <person name="Inoue M."/>
        </authorList>
    </citation>
    <scope>NUCLEOTIDE SEQUENCE</scope>
    <source>
        <strain evidence="1">JCM 10664</strain>
    </source>
</reference>
<dbReference type="EMBL" id="BMMT01000007">
    <property type="protein sequence ID" value="GGI87137.1"/>
    <property type="molecule type" value="Genomic_DNA"/>
</dbReference>
<evidence type="ECO:0000313" key="2">
    <source>
        <dbReference type="EMBL" id="GGI87137.1"/>
    </source>
</evidence>
<evidence type="ECO:0000313" key="4">
    <source>
        <dbReference type="Proteomes" id="UP001500220"/>
    </source>
</evidence>
<gene>
    <name evidence="1" type="ORF">GCM10009545_42450</name>
    <name evidence="2" type="ORF">GCM10011581_25260</name>
</gene>
<proteinExistence type="predicted"/>
<sequence>MAGVRPRPAVAARACFPGANTGGARRRAPPTARVDEDVLDGLCTPRQGVLLAEVRALGLRCLTPEEARDHLCGVAVGGTAA</sequence>
<reference evidence="1" key="1">
    <citation type="journal article" date="2014" name="Int. J. Syst. Evol. Microbiol.">
        <title>Complete genome of a new Firmicutes species belonging to the dominant human colonic microbiota ('Ruminococcus bicirculans') reveals two chromosomes and a selective capacity to utilize plant glucans.</title>
        <authorList>
            <consortium name="NISC Comparative Sequencing Program"/>
            <person name="Wegmann U."/>
            <person name="Louis P."/>
            <person name="Goesmann A."/>
            <person name="Henrissat B."/>
            <person name="Duncan S.H."/>
            <person name="Flint H.J."/>
        </authorList>
    </citation>
    <scope>NUCLEOTIDE SEQUENCE</scope>
    <source>
        <strain evidence="1">JCM 10664</strain>
    </source>
</reference>
<protein>
    <submittedName>
        <fullName evidence="2">Uncharacterized protein</fullName>
    </submittedName>
</protein>
<dbReference type="AlphaFoldDB" id="A0A917NCF4"/>
<reference evidence="2" key="4">
    <citation type="submission" date="2020-09" db="EMBL/GenBank/DDBJ databases">
        <authorList>
            <person name="Sun Q."/>
            <person name="Zhou Y."/>
        </authorList>
    </citation>
    <scope>NUCLEOTIDE SEQUENCE</scope>
    <source>
        <strain evidence="2">CGMCC 4.7206</strain>
    </source>
</reference>
<evidence type="ECO:0000313" key="3">
    <source>
        <dbReference type="Proteomes" id="UP000597989"/>
    </source>
</evidence>
<comment type="caution">
    <text evidence="2">The sequence shown here is derived from an EMBL/GenBank/DDBJ whole genome shotgun (WGS) entry which is preliminary data.</text>
</comment>
<dbReference type="Proteomes" id="UP001500220">
    <property type="component" value="Unassembled WGS sequence"/>
</dbReference>
<evidence type="ECO:0000313" key="1">
    <source>
        <dbReference type="EMBL" id="GAA0535375.1"/>
    </source>
</evidence>
<name>A0A917NCF4_9PSEU</name>
<keyword evidence="4" id="KW-1185">Reference proteome</keyword>
<organism evidence="2 3">
    <name type="scientific">Saccharopolyspora thermophila</name>
    <dbReference type="NCBI Taxonomy" id="89367"/>
    <lineage>
        <taxon>Bacteria</taxon>
        <taxon>Bacillati</taxon>
        <taxon>Actinomycetota</taxon>
        <taxon>Actinomycetes</taxon>
        <taxon>Pseudonocardiales</taxon>
        <taxon>Pseudonocardiaceae</taxon>
        <taxon>Saccharopolyspora</taxon>
    </lineage>
</organism>
<dbReference type="EMBL" id="BAAAHC010000019">
    <property type="protein sequence ID" value="GAA0535375.1"/>
    <property type="molecule type" value="Genomic_DNA"/>
</dbReference>